<dbReference type="Pfam" id="PF00172">
    <property type="entry name" value="Zn_clus"/>
    <property type="match status" value="1"/>
</dbReference>
<dbReference type="CDD" id="cd00067">
    <property type="entry name" value="GAL4"/>
    <property type="match status" value="1"/>
</dbReference>
<feature type="region of interest" description="Disordered" evidence="5">
    <location>
        <begin position="100"/>
        <end position="145"/>
    </location>
</feature>
<comment type="caution">
    <text evidence="7">The sequence shown here is derived from an EMBL/GenBank/DDBJ whole genome shotgun (WGS) entry which is preliminary data.</text>
</comment>
<dbReference type="PANTHER" id="PTHR47785">
    <property type="entry name" value="ZN(II)2CYS6 TRANSCRIPTION FACTOR (EUROFUNG)-RELATED-RELATED"/>
    <property type="match status" value="1"/>
</dbReference>
<dbReference type="InterPro" id="IPR036864">
    <property type="entry name" value="Zn2-C6_fun-type_DNA-bd_sf"/>
</dbReference>
<feature type="compositionally biased region" description="Low complexity" evidence="5">
    <location>
        <begin position="127"/>
        <end position="143"/>
    </location>
</feature>
<sequence length="675" mass="76536">MDDEKRDSRGGSTEVNDEARPHKRQRNFIARQACEACRLKKTRCDEDVPCSLCRSLGIECTYAERKPTKYRLMSNIRNEVSMSMVFSALRRMELKLDGLSSTVSARPGPEPEVNRRESSLQESPPYHLDSVASHHSLSSPLSSTRQIHRHSNGQVVLSFSAHQTIHWPGVQALLPQNLASTARSLEKSYPTQLESGRLSLTPTVSAQAVALTGDWLASLSLTCVKDLSNAYFDTFNRVYPFVDRDHYFSNTLSVVVREGFGFDIESCLVLNIMALGCMGLKSFEEGGFAAHHTAITPLIRHIMDEEMSGLSFFNEARRRVGLCLCERTIEACQYYLTSASYFAQLMRPVDKWMMTNRAAVICTAFWKCPSEPHDEWVADMQARLFWCSLTLESLVVQELELPPSGLKSFEDEVPLPKFTTYPYISNSRGHQADDSIYHYHFLAQIAQRIILNRIRDELFFSNPSTKLAEELRHQLEQWRSNLPEALRYSGEQDFPCPADAVVVALLQMRYRVSIFHLGRPFLYKAIHNPAAVSDGELKLCAEALEYAMDWHMTLPVCSSMKNFAPLKYFCCGQFFGQLLIFHAFKTSSERRLRDTLPAGYESWCNKMLRFIYDFADPESSPTIAKDFELLSTLYHVAENQGNGIIPRPRRPQEAVSAKLGSSRVDRTAGSKGART</sequence>
<evidence type="ECO:0000256" key="5">
    <source>
        <dbReference type="SAM" id="MobiDB-lite"/>
    </source>
</evidence>
<gene>
    <name evidence="7" type="ORF">CLCR_09754</name>
</gene>
<dbReference type="AlphaFoldDB" id="A0A1C1CZH0"/>
<feature type="region of interest" description="Disordered" evidence="5">
    <location>
        <begin position="1"/>
        <end position="23"/>
    </location>
</feature>
<evidence type="ECO:0000313" key="7">
    <source>
        <dbReference type="EMBL" id="OCT53933.1"/>
    </source>
</evidence>
<dbReference type="EMBL" id="LGRB01000008">
    <property type="protein sequence ID" value="OCT53933.1"/>
    <property type="molecule type" value="Genomic_DNA"/>
</dbReference>
<proteinExistence type="predicted"/>
<keyword evidence="1" id="KW-0805">Transcription regulation</keyword>
<dbReference type="InterPro" id="IPR001138">
    <property type="entry name" value="Zn2Cys6_DnaBD"/>
</dbReference>
<feature type="domain" description="Zn(2)-C6 fungal-type" evidence="6">
    <location>
        <begin position="33"/>
        <end position="62"/>
    </location>
</feature>
<evidence type="ECO:0000256" key="4">
    <source>
        <dbReference type="ARBA" id="ARBA00023242"/>
    </source>
</evidence>
<dbReference type="Gene3D" id="4.10.240.10">
    <property type="entry name" value="Zn(2)-C6 fungal-type DNA-binding domain"/>
    <property type="match status" value="1"/>
</dbReference>
<keyword evidence="3" id="KW-0804">Transcription</keyword>
<dbReference type="PROSITE" id="PS00463">
    <property type="entry name" value="ZN2_CY6_FUNGAL_1"/>
    <property type="match status" value="1"/>
</dbReference>
<protein>
    <submittedName>
        <fullName evidence="7">C6 finger domain protein</fullName>
    </submittedName>
</protein>
<name>A0A1C1CZH0_9EURO</name>
<keyword evidence="4" id="KW-0539">Nucleus</keyword>
<dbReference type="PROSITE" id="PS50048">
    <property type="entry name" value="ZN2_CY6_FUNGAL_2"/>
    <property type="match status" value="1"/>
</dbReference>
<dbReference type="GO" id="GO:0008270">
    <property type="term" value="F:zinc ion binding"/>
    <property type="evidence" value="ECO:0007669"/>
    <property type="project" value="InterPro"/>
</dbReference>
<dbReference type="InterPro" id="IPR053181">
    <property type="entry name" value="EcdB-like_regulator"/>
</dbReference>
<dbReference type="SMART" id="SM00066">
    <property type="entry name" value="GAL4"/>
    <property type="match status" value="1"/>
</dbReference>
<keyword evidence="8" id="KW-1185">Reference proteome</keyword>
<dbReference type="OrthoDB" id="6133115at2759"/>
<dbReference type="eggNOG" id="ENOG502QVHD">
    <property type="taxonomic scope" value="Eukaryota"/>
</dbReference>
<evidence type="ECO:0000256" key="2">
    <source>
        <dbReference type="ARBA" id="ARBA00023125"/>
    </source>
</evidence>
<evidence type="ECO:0000259" key="6">
    <source>
        <dbReference type="PROSITE" id="PS50048"/>
    </source>
</evidence>
<dbReference type="STRING" id="86049.A0A1C1CZH0"/>
<dbReference type="VEuPathDB" id="FungiDB:CLCR_09754"/>
<evidence type="ECO:0000256" key="1">
    <source>
        <dbReference type="ARBA" id="ARBA00023015"/>
    </source>
</evidence>
<feature type="region of interest" description="Disordered" evidence="5">
    <location>
        <begin position="642"/>
        <end position="675"/>
    </location>
</feature>
<dbReference type="SUPFAM" id="SSF57701">
    <property type="entry name" value="Zn2/Cys6 DNA-binding domain"/>
    <property type="match status" value="1"/>
</dbReference>
<evidence type="ECO:0000313" key="8">
    <source>
        <dbReference type="Proteomes" id="UP000094526"/>
    </source>
</evidence>
<dbReference type="Proteomes" id="UP000094526">
    <property type="component" value="Unassembled WGS sequence"/>
</dbReference>
<dbReference type="PANTHER" id="PTHR47785:SF6">
    <property type="entry name" value="ZN(II)2CYS6 TRANSCRIPTION FACTOR (EUROFUNG)"/>
    <property type="match status" value="1"/>
</dbReference>
<dbReference type="GO" id="GO:0000981">
    <property type="term" value="F:DNA-binding transcription factor activity, RNA polymerase II-specific"/>
    <property type="evidence" value="ECO:0007669"/>
    <property type="project" value="InterPro"/>
</dbReference>
<evidence type="ECO:0000256" key="3">
    <source>
        <dbReference type="ARBA" id="ARBA00023163"/>
    </source>
</evidence>
<keyword evidence="2" id="KW-0238">DNA-binding</keyword>
<dbReference type="VEuPathDB" id="FungiDB:G647_00846"/>
<dbReference type="CDD" id="cd12148">
    <property type="entry name" value="fungal_TF_MHR"/>
    <property type="match status" value="1"/>
</dbReference>
<organism evidence="7 8">
    <name type="scientific">Cladophialophora carrionii</name>
    <dbReference type="NCBI Taxonomy" id="86049"/>
    <lineage>
        <taxon>Eukaryota</taxon>
        <taxon>Fungi</taxon>
        <taxon>Dikarya</taxon>
        <taxon>Ascomycota</taxon>
        <taxon>Pezizomycotina</taxon>
        <taxon>Eurotiomycetes</taxon>
        <taxon>Chaetothyriomycetidae</taxon>
        <taxon>Chaetothyriales</taxon>
        <taxon>Herpotrichiellaceae</taxon>
        <taxon>Cladophialophora</taxon>
    </lineage>
</organism>
<reference evidence="8" key="1">
    <citation type="submission" date="2015-07" db="EMBL/GenBank/DDBJ databases">
        <authorList>
            <person name="Teixeira M.M."/>
            <person name="Souza R.C."/>
            <person name="Almeida L.G."/>
            <person name="Vicente V.A."/>
            <person name="de Hoog S."/>
            <person name="Bocca A.L."/>
            <person name="de Almeida S.R."/>
            <person name="Vasconcelos A.T."/>
            <person name="Felipe M.S."/>
        </authorList>
    </citation>
    <scope>NUCLEOTIDE SEQUENCE [LARGE SCALE GENOMIC DNA]</scope>
    <source>
        <strain evidence="8">KSF</strain>
    </source>
</reference>
<accession>A0A1C1CZH0</accession>
<dbReference type="GO" id="GO:0003677">
    <property type="term" value="F:DNA binding"/>
    <property type="evidence" value="ECO:0007669"/>
    <property type="project" value="UniProtKB-KW"/>
</dbReference>